<dbReference type="AlphaFoldDB" id="A0A7T6Z4I0"/>
<dbReference type="PANTHER" id="PTHR36844">
    <property type="entry name" value="PROTEASE PRSW"/>
    <property type="match status" value="1"/>
</dbReference>
<keyword evidence="1" id="KW-1133">Transmembrane helix</keyword>
<feature type="transmembrane region" description="Helical" evidence="1">
    <location>
        <begin position="225"/>
        <end position="247"/>
    </location>
</feature>
<sequence length="361" mass="41051">MQKWYYLVDDGEVIGPFADIEMIELYTGEKIHSETYVWNEHLDEWLYFRDSPLFNEEWKENEPEPEHQKIREASSRISFRELFSEVPKKHAGGNSERESSLPRPWIFSRVLLVMMLTAAALFSMAYLFYLPQFLPGILIVSAFSIPFALVVFFWEIISPKNVHLYDLGQMFFIGSLVALVLMQILYNLFPLGEWRIPGAILIAIIMTLGKLALIAVFLHRLNTRYYVNGLLIGATIGAAFAIFESLGHAFHAYASGGYGEILDTLALHGWSAAGSHTIWGSLIGGALAFVKRNDSLKKNHFTDPGFLKLLTIPVVLHAAWNISLLTDYYVLLLIALSVIVWVFIFRGIQRDLGEKQREVES</sequence>
<dbReference type="SUPFAM" id="SSF103473">
    <property type="entry name" value="MFS general substrate transporter"/>
    <property type="match status" value="1"/>
</dbReference>
<keyword evidence="1" id="KW-0812">Transmembrane</keyword>
<dbReference type="RefSeq" id="WP_200123972.1">
    <property type="nucleotide sequence ID" value="NZ_CP054705.1"/>
</dbReference>
<evidence type="ECO:0000313" key="3">
    <source>
        <dbReference type="EMBL" id="QQK76845.1"/>
    </source>
</evidence>
<dbReference type="Pfam" id="PF14237">
    <property type="entry name" value="GYF_2"/>
    <property type="match status" value="1"/>
</dbReference>
<feature type="transmembrane region" description="Helical" evidence="1">
    <location>
        <begin position="328"/>
        <end position="348"/>
    </location>
</feature>
<evidence type="ECO:0000256" key="1">
    <source>
        <dbReference type="SAM" id="Phobius"/>
    </source>
</evidence>
<reference evidence="3 4" key="1">
    <citation type="submission" date="2020-06" db="EMBL/GenBank/DDBJ databases">
        <title>Genomic analysis of Salicibibacter sp. NKC5-3.</title>
        <authorList>
            <person name="Oh Y.J."/>
        </authorList>
    </citation>
    <scope>NUCLEOTIDE SEQUENCE [LARGE SCALE GENOMIC DNA]</scope>
    <source>
        <strain evidence="3 4">NKC5-3</strain>
    </source>
</reference>
<feature type="transmembrane region" description="Helical" evidence="1">
    <location>
        <begin position="106"/>
        <end position="129"/>
    </location>
</feature>
<feature type="transmembrane region" description="Helical" evidence="1">
    <location>
        <begin position="135"/>
        <end position="157"/>
    </location>
</feature>
<name>A0A7T6Z4I0_9BACI</name>
<gene>
    <name evidence="3" type="ORF">HUG15_15590</name>
</gene>
<dbReference type="EMBL" id="CP054705">
    <property type="protein sequence ID" value="QQK76845.1"/>
    <property type="molecule type" value="Genomic_DNA"/>
</dbReference>
<feature type="transmembrane region" description="Helical" evidence="1">
    <location>
        <begin position="164"/>
        <end position="186"/>
    </location>
</feature>
<feature type="transmembrane region" description="Helical" evidence="1">
    <location>
        <begin position="198"/>
        <end position="218"/>
    </location>
</feature>
<dbReference type="GO" id="GO:0008233">
    <property type="term" value="F:peptidase activity"/>
    <property type="evidence" value="ECO:0007669"/>
    <property type="project" value="InterPro"/>
</dbReference>
<feature type="transmembrane region" description="Helical" evidence="1">
    <location>
        <begin position="301"/>
        <end position="322"/>
    </location>
</feature>
<dbReference type="InterPro" id="IPR026898">
    <property type="entry name" value="PrsW"/>
</dbReference>
<dbReference type="KEGG" id="scia:HUG15_15590"/>
<evidence type="ECO:0000313" key="4">
    <source>
        <dbReference type="Proteomes" id="UP000595823"/>
    </source>
</evidence>
<organism evidence="3 4">
    <name type="scientific">Salicibibacter cibarius</name>
    <dbReference type="NCBI Taxonomy" id="2743000"/>
    <lineage>
        <taxon>Bacteria</taxon>
        <taxon>Bacillati</taxon>
        <taxon>Bacillota</taxon>
        <taxon>Bacilli</taxon>
        <taxon>Bacillales</taxon>
        <taxon>Bacillaceae</taxon>
        <taxon>Salicibibacter</taxon>
    </lineage>
</organism>
<dbReference type="PANTHER" id="PTHR36844:SF1">
    <property type="entry name" value="PROTEASE PRSW"/>
    <property type="match status" value="1"/>
</dbReference>
<dbReference type="InterPro" id="IPR036259">
    <property type="entry name" value="MFS_trans_sf"/>
</dbReference>
<protein>
    <submittedName>
        <fullName evidence="3">DUF4339 domain-containing protein</fullName>
    </submittedName>
</protein>
<accession>A0A7T6Z4I0</accession>
<proteinExistence type="predicted"/>
<feature type="transmembrane region" description="Helical" evidence="1">
    <location>
        <begin position="267"/>
        <end position="289"/>
    </location>
</feature>
<keyword evidence="1" id="KW-0472">Membrane</keyword>
<dbReference type="InterPro" id="IPR025640">
    <property type="entry name" value="GYF_2"/>
</dbReference>
<keyword evidence="4" id="KW-1185">Reference proteome</keyword>
<dbReference type="Proteomes" id="UP000595823">
    <property type="component" value="Chromosome"/>
</dbReference>
<feature type="domain" description="GYF" evidence="2">
    <location>
        <begin position="4"/>
        <end position="49"/>
    </location>
</feature>
<evidence type="ECO:0000259" key="2">
    <source>
        <dbReference type="Pfam" id="PF14237"/>
    </source>
</evidence>
<dbReference type="Pfam" id="PF13367">
    <property type="entry name" value="PrsW-protease"/>
    <property type="match status" value="1"/>
</dbReference>